<accession>K6XGF0</accession>
<evidence type="ECO:0000313" key="3">
    <source>
        <dbReference type="Proteomes" id="UP000006327"/>
    </source>
</evidence>
<dbReference type="OrthoDB" id="6397230at2"/>
<keyword evidence="1" id="KW-0175">Coiled coil</keyword>
<dbReference type="STRING" id="493475.GARC_2764"/>
<evidence type="ECO:0008006" key="4">
    <source>
        <dbReference type="Google" id="ProtNLM"/>
    </source>
</evidence>
<feature type="coiled-coil region" evidence="1">
    <location>
        <begin position="169"/>
        <end position="246"/>
    </location>
</feature>
<dbReference type="Proteomes" id="UP000006327">
    <property type="component" value="Unassembled WGS sequence"/>
</dbReference>
<comment type="caution">
    <text evidence="2">The sequence shown here is derived from an EMBL/GenBank/DDBJ whole genome shotgun (WGS) entry which is preliminary data.</text>
</comment>
<dbReference type="RefSeq" id="WP_007620904.1">
    <property type="nucleotide sequence ID" value="NZ_BAEO01000037.1"/>
</dbReference>
<evidence type="ECO:0000313" key="2">
    <source>
        <dbReference type="EMBL" id="GAC19729.1"/>
    </source>
</evidence>
<dbReference type="AlphaFoldDB" id="K6XGF0"/>
<sequence>MKIKEFAFGNISEAFVENRFGERLNIIFSNDNNKGKTLVIQGLMFALGNEAIFPAGFDFNNYYFYLKLEANSKTFSIMRKKNTFIVIEDEHFHILESVSEFKYFFDKLIFPLPQIVHKGLPKLVDLHLFYQLFFVGQDKRDTSAIFNSGYYNKADFIQMLYSFRDISGKEIDSEKLSELKSNLANLRRSETKLLKEMDRFKINKVVLENVKVSAAYRDYQEQQDKLEKTNNLLANLKNNRNRENSRRNGHFRLQSELNSLNRTIEFGKVSCDDCGSTNIKYSSKDVAFDISNKQIRQSILRSIEMNIQIKDETISKLDYEIDTLQGKFDKELSSVKPELRDIIFFRDELEQAGSLDQELVTIQKNISITKDLIVSSSNANEGISNKQKQLITDIVNSMNEIYRVIDKNGIQVFEDLFTKRGVNYSGSEEQEFYFAKLYALHNVLKHPFPIVIDSFRDRELSTKKELEMLDILERLDTQIIITSTLKQEEYIEDKYESYKTSVAIDYSNHQDSHILNSNHLPSFIEICNSFNISDL</sequence>
<dbReference type="EMBL" id="BAEO01000037">
    <property type="protein sequence ID" value="GAC19729.1"/>
    <property type="molecule type" value="Genomic_DNA"/>
</dbReference>
<dbReference type="eggNOG" id="ENOG502Z8TB">
    <property type="taxonomic scope" value="Bacteria"/>
</dbReference>
<reference evidence="2 3" key="1">
    <citation type="journal article" date="2017" name="Antonie Van Leeuwenhoek">
        <title>Rhizobium rhizosphaerae sp. nov., a novel species isolated from rice rhizosphere.</title>
        <authorList>
            <person name="Zhao J.J."/>
            <person name="Zhang J."/>
            <person name="Zhang R.J."/>
            <person name="Zhang C.W."/>
            <person name="Yin H.Q."/>
            <person name="Zhang X.X."/>
        </authorList>
    </citation>
    <scope>NUCLEOTIDE SEQUENCE [LARGE SCALE GENOMIC DNA]</scope>
    <source>
        <strain evidence="2 3">BSs20135</strain>
    </source>
</reference>
<protein>
    <recommendedName>
        <fullName evidence="4">Rad50/SbcC-type AAA domain-containing protein</fullName>
    </recommendedName>
</protein>
<organism evidence="2 3">
    <name type="scientific">Paraglaciecola arctica BSs20135</name>
    <dbReference type="NCBI Taxonomy" id="493475"/>
    <lineage>
        <taxon>Bacteria</taxon>
        <taxon>Pseudomonadati</taxon>
        <taxon>Pseudomonadota</taxon>
        <taxon>Gammaproteobacteria</taxon>
        <taxon>Alteromonadales</taxon>
        <taxon>Alteromonadaceae</taxon>
        <taxon>Paraglaciecola</taxon>
    </lineage>
</organism>
<gene>
    <name evidence="2" type="ORF">GARC_2764</name>
</gene>
<name>K6XGF0_9ALTE</name>
<evidence type="ECO:0000256" key="1">
    <source>
        <dbReference type="SAM" id="Coils"/>
    </source>
</evidence>
<proteinExistence type="predicted"/>
<keyword evidence="3" id="KW-1185">Reference proteome</keyword>